<protein>
    <submittedName>
        <fullName evidence="3">Uncharacterized protein</fullName>
    </submittedName>
</protein>
<name>A0A915JGI7_ROMCU</name>
<accession>A0A915JGI7</accession>
<evidence type="ECO:0000313" key="3">
    <source>
        <dbReference type="WBParaSite" id="nRc.2.0.1.t25132-RA"/>
    </source>
</evidence>
<dbReference type="AlphaFoldDB" id="A0A915JGI7"/>
<dbReference type="Proteomes" id="UP000887565">
    <property type="component" value="Unplaced"/>
</dbReference>
<dbReference type="WBParaSite" id="nRc.2.0.1.t25132-RA">
    <property type="protein sequence ID" value="nRc.2.0.1.t25132-RA"/>
    <property type="gene ID" value="nRc.2.0.1.g25132"/>
</dbReference>
<organism evidence="2 3">
    <name type="scientific">Romanomermis culicivorax</name>
    <name type="common">Nematode worm</name>
    <dbReference type="NCBI Taxonomy" id="13658"/>
    <lineage>
        <taxon>Eukaryota</taxon>
        <taxon>Metazoa</taxon>
        <taxon>Ecdysozoa</taxon>
        <taxon>Nematoda</taxon>
        <taxon>Enoplea</taxon>
        <taxon>Dorylaimia</taxon>
        <taxon>Mermithida</taxon>
        <taxon>Mermithoidea</taxon>
        <taxon>Mermithidae</taxon>
        <taxon>Romanomermis</taxon>
    </lineage>
</organism>
<keyword evidence="2" id="KW-1185">Reference proteome</keyword>
<evidence type="ECO:0000256" key="1">
    <source>
        <dbReference type="SAM" id="MobiDB-lite"/>
    </source>
</evidence>
<reference evidence="3" key="1">
    <citation type="submission" date="2022-11" db="UniProtKB">
        <authorList>
            <consortium name="WormBaseParasite"/>
        </authorList>
    </citation>
    <scope>IDENTIFICATION</scope>
</reference>
<proteinExistence type="predicted"/>
<feature type="region of interest" description="Disordered" evidence="1">
    <location>
        <begin position="52"/>
        <end position="100"/>
    </location>
</feature>
<feature type="compositionally biased region" description="Low complexity" evidence="1">
    <location>
        <begin position="66"/>
        <end position="78"/>
    </location>
</feature>
<sequence>MKTSAKMAMPTNEYSNTTKYKMALELGLHGASIVQCQKAHLGKRTGAVEWKIETQDKSSKSHKPTSKSSTAATKGTDATKAKPKSKPKPMTAQHSSAQKL</sequence>
<evidence type="ECO:0000313" key="2">
    <source>
        <dbReference type="Proteomes" id="UP000887565"/>
    </source>
</evidence>